<keyword evidence="3" id="KW-1185">Reference proteome</keyword>
<dbReference type="PANTHER" id="PTHR43535">
    <property type="entry name" value="PHOSPHATIDATE CYTIDYLYLTRANSFERASE"/>
    <property type="match status" value="1"/>
</dbReference>
<dbReference type="Proteomes" id="UP000031449">
    <property type="component" value="Chromosome"/>
</dbReference>
<dbReference type="EC" id="2.7.7.41" evidence="2"/>
<gene>
    <name evidence="2" type="ORF">JMA_05080</name>
</gene>
<reference evidence="2 3" key="1">
    <citation type="submission" date="2014-08" db="EMBL/GenBank/DDBJ databases">
        <title>Complete genome of a marine bacteria Jeotgalibacillus malaysiensis.</title>
        <authorList>
            <person name="Yaakop A.S."/>
            <person name="Chan K.-G."/>
            <person name="Goh K.M."/>
        </authorList>
    </citation>
    <scope>NUCLEOTIDE SEQUENCE [LARGE SCALE GENOMIC DNA]</scope>
    <source>
        <strain evidence="2 3">D5</strain>
    </source>
</reference>
<feature type="transmembrane region" description="Helical" evidence="1">
    <location>
        <begin position="211"/>
        <end position="233"/>
    </location>
</feature>
<keyword evidence="1" id="KW-0812">Transmembrane</keyword>
<feature type="transmembrane region" description="Helical" evidence="1">
    <location>
        <begin position="76"/>
        <end position="95"/>
    </location>
</feature>
<dbReference type="AlphaFoldDB" id="A0A0B5AHH1"/>
<evidence type="ECO:0000313" key="2">
    <source>
        <dbReference type="EMBL" id="AJD89825.1"/>
    </source>
</evidence>
<dbReference type="HOGENOM" id="CLU_037294_3_0_9"/>
<feature type="transmembrane region" description="Helical" evidence="1">
    <location>
        <begin position="185"/>
        <end position="205"/>
    </location>
</feature>
<dbReference type="GO" id="GO:0009273">
    <property type="term" value="P:peptidoglycan-based cell wall biogenesis"/>
    <property type="evidence" value="ECO:0007669"/>
    <property type="project" value="TreeGrafter"/>
</dbReference>
<feature type="transmembrane region" description="Helical" evidence="1">
    <location>
        <begin position="146"/>
        <end position="164"/>
    </location>
</feature>
<accession>A0A0B5AHH1</accession>
<keyword evidence="2" id="KW-0808">Transferase</keyword>
<feature type="transmembrane region" description="Helical" evidence="1">
    <location>
        <begin position="6"/>
        <end position="37"/>
    </location>
</feature>
<dbReference type="BioCyc" id="JESP1508404:G14D9-9725-MONOMER"/>
<dbReference type="PANTHER" id="PTHR43535:SF1">
    <property type="entry name" value="PHOSPHATIDATE CYTIDYLYLTRANSFERASE"/>
    <property type="match status" value="1"/>
</dbReference>
<evidence type="ECO:0000256" key="1">
    <source>
        <dbReference type="SAM" id="Phobius"/>
    </source>
</evidence>
<feature type="transmembrane region" description="Helical" evidence="1">
    <location>
        <begin position="107"/>
        <end position="126"/>
    </location>
</feature>
<dbReference type="EMBL" id="CP009416">
    <property type="protein sequence ID" value="AJD89825.1"/>
    <property type="molecule type" value="Genomic_DNA"/>
</dbReference>
<dbReference type="GO" id="GO:0004605">
    <property type="term" value="F:phosphatidate cytidylyltransferase activity"/>
    <property type="evidence" value="ECO:0007669"/>
    <property type="project" value="UniProtKB-EC"/>
</dbReference>
<keyword evidence="1" id="KW-0472">Membrane</keyword>
<evidence type="ECO:0000313" key="3">
    <source>
        <dbReference type="Proteomes" id="UP000031449"/>
    </source>
</evidence>
<dbReference type="STRING" id="1508404.JMA_05080"/>
<keyword evidence="1" id="KW-1133">Transmembrane helix</keyword>
<sequence length="275" mass="31462">MIRTKLWWGMAIIFVLSMAFHPTVSLISLMILCFLALREYFSMLETRKQDRRIFIWAYLAIPLNFFWIYIGWYGMFIVFIPIYVFLFLPLVRIFRNGSAGFLKSVSMTQWGLMLLVFGISHLALFATMPEITRHDVRIAEQYGALMVLYLVPLTQANDVIHLLVSKKFGKKKVLASANPDLTWEGFIAGVAGTVLLSVVIAPYITPMSLSFSIFSGLLIGVTGFFGTVVMSVLKRNFFLKETVNGRVIESKTINKVDSLTYTAPVFFHMVYYYIF</sequence>
<organism evidence="2 3">
    <name type="scientific">Jeotgalibacillus malaysiensis</name>
    <dbReference type="NCBI Taxonomy" id="1508404"/>
    <lineage>
        <taxon>Bacteria</taxon>
        <taxon>Bacillati</taxon>
        <taxon>Bacillota</taxon>
        <taxon>Bacilli</taxon>
        <taxon>Bacillales</taxon>
        <taxon>Caryophanaceae</taxon>
        <taxon>Jeotgalibacillus</taxon>
    </lineage>
</organism>
<name>A0A0B5AHH1_9BACL</name>
<feature type="transmembrane region" description="Helical" evidence="1">
    <location>
        <begin position="53"/>
        <end position="70"/>
    </location>
</feature>
<proteinExistence type="predicted"/>
<protein>
    <submittedName>
        <fullName evidence="2">CDP-diglyceride synthetase</fullName>
        <ecNumber evidence="2">2.7.7.41</ecNumber>
    </submittedName>
</protein>
<dbReference type="KEGG" id="jeo:JMA_05080"/>
<keyword evidence="2" id="KW-0548">Nucleotidyltransferase</keyword>
<dbReference type="GO" id="GO:0005886">
    <property type="term" value="C:plasma membrane"/>
    <property type="evidence" value="ECO:0007669"/>
    <property type="project" value="TreeGrafter"/>
</dbReference>
<dbReference type="Pfam" id="PF01148">
    <property type="entry name" value="CTP_transf_1"/>
    <property type="match status" value="1"/>
</dbReference>